<dbReference type="EMBL" id="KY914474">
    <property type="protein sequence ID" value="ASY03220.1"/>
    <property type="molecule type" value="Genomic_DNA"/>
</dbReference>
<feature type="binding site" evidence="1">
    <location>
        <position position="354"/>
    </location>
    <ligand>
        <name>Zn(2+)</name>
        <dbReference type="ChEBI" id="CHEBI:29105"/>
    </ligand>
</feature>
<dbReference type="SUPFAM" id="SSF158745">
    <property type="entry name" value="LanC-like"/>
    <property type="match status" value="1"/>
</dbReference>
<dbReference type="InterPro" id="IPR007822">
    <property type="entry name" value="LANC-like"/>
</dbReference>
<dbReference type="GO" id="GO:0046872">
    <property type="term" value="F:metal ion binding"/>
    <property type="evidence" value="ECO:0007669"/>
    <property type="project" value="UniProtKB-KW"/>
</dbReference>
<dbReference type="AlphaFoldDB" id="A0A286N5W3"/>
<reference evidence="2" key="1">
    <citation type="journal article" date="2017" name="Microbiology">
        <title>Discovery of a novel lantibiotic nisin O from Blautia obeum A2-162, isolated from the human gastrointestinal tract.</title>
        <authorList>
            <person name="Hatziioanou D."/>
            <person name="Gherghisan-Filip C."/>
            <person name="Saalbach G."/>
            <person name="Horn N."/>
            <person name="Wegmann U."/>
            <person name="Duncan S.H."/>
            <person name="Flint H.J."/>
            <person name="Mayer M.J."/>
            <person name="Narbad A."/>
        </authorList>
    </citation>
    <scope>NUCLEOTIDE SEQUENCE</scope>
    <source>
        <strain evidence="2">A2-162</strain>
    </source>
</reference>
<evidence type="ECO:0000313" key="2">
    <source>
        <dbReference type="EMBL" id="ASY03220.1"/>
    </source>
</evidence>
<accession>A0A286N5W3</accession>
<name>A0A286N5W3_9FIRM</name>
<dbReference type="PRINTS" id="PR01953">
    <property type="entry name" value="SPACPROTEIN"/>
</dbReference>
<evidence type="ECO:0000256" key="1">
    <source>
        <dbReference type="PIRSR" id="PIRSR607822-1"/>
    </source>
</evidence>
<keyword evidence="1" id="KW-0862">Zinc</keyword>
<protein>
    <submittedName>
        <fullName evidence="2">NsoC</fullName>
    </submittedName>
</protein>
<sequence>MKERTCRKMECDILAMTKNIATNLSDYERMLKIMGRKENQRTWEGIEFEAFSPLTLSHGLPGICLLYGKLMECCPKEDKWGRFAHNYLSLMVEELNKKGFQSLSMFSGAAGVALSVASVSNDFLNYNKLLNTLNDYILNRFEESYSNIVKEEGTHSLYYDVIEGLSGVLSYLGIYRNQRKYYNVITRGLEILVNLTKDIEIQGQVVPGWYIPVQNQFSELEQDLYPKGNFNTSLSHGIAGPLIILSDMMANGIIVDGQEEAIIKIIKFLFDFKLNDGERDFWKGQIDFDEVVNKKLTDENIIRRDAWCYGNPGICYAIVSAGNALDNQRLIDYGIENLRLTMNNIKGIFSPTFCHGYAGLYQVLNSVEMLLQKEFFSLEKELLKNKIIDFYNPDYIYGFKNMELDNKMEKIKPYDVCGLLEGTTGVCLSLLEGEKKSDNLWKKAFLLA</sequence>
<dbReference type="Gene3D" id="1.50.10.20">
    <property type="match status" value="1"/>
</dbReference>
<dbReference type="PRINTS" id="PR01950">
    <property type="entry name" value="LANCSUPER"/>
</dbReference>
<dbReference type="SMART" id="SM01260">
    <property type="entry name" value="LANC_like"/>
    <property type="match status" value="1"/>
</dbReference>
<dbReference type="InterPro" id="IPR020452">
    <property type="entry name" value="Subtilin_biosynthesis_SpaC"/>
</dbReference>
<dbReference type="Pfam" id="PF05147">
    <property type="entry name" value="LANC_like"/>
    <property type="match status" value="1"/>
</dbReference>
<organism evidence="2">
    <name type="scientific">Blautia obeum</name>
    <dbReference type="NCBI Taxonomy" id="40520"/>
    <lineage>
        <taxon>Bacteria</taxon>
        <taxon>Bacillati</taxon>
        <taxon>Bacillota</taxon>
        <taxon>Clostridia</taxon>
        <taxon>Lachnospirales</taxon>
        <taxon>Lachnospiraceae</taxon>
        <taxon>Blautia</taxon>
    </lineage>
</organism>
<keyword evidence="1" id="KW-0479">Metal-binding</keyword>
<dbReference type="GO" id="GO:0031179">
    <property type="term" value="P:peptide modification"/>
    <property type="evidence" value="ECO:0007669"/>
    <property type="project" value="InterPro"/>
</dbReference>
<gene>
    <name evidence="2" type="primary">nsoC</name>
</gene>
<proteinExistence type="predicted"/>
<dbReference type="CDD" id="cd04793">
    <property type="entry name" value="LanC"/>
    <property type="match status" value="1"/>
</dbReference>
<dbReference type="InterPro" id="IPR033889">
    <property type="entry name" value="LanC"/>
</dbReference>
<feature type="binding site" evidence="1">
    <location>
        <position position="355"/>
    </location>
    <ligand>
        <name>Zn(2+)</name>
        <dbReference type="ChEBI" id="CHEBI:29105"/>
    </ligand>
</feature>
<feature type="binding site" evidence="1">
    <location>
        <position position="308"/>
    </location>
    <ligand>
        <name>Zn(2+)</name>
        <dbReference type="ChEBI" id="CHEBI:29105"/>
    </ligand>
</feature>